<name>E7QSZ1_HALPU</name>
<evidence type="ECO:0000313" key="2">
    <source>
        <dbReference type="Proteomes" id="UP000003751"/>
    </source>
</evidence>
<evidence type="ECO:0000313" key="1">
    <source>
        <dbReference type="EMBL" id="EFW92272.1"/>
    </source>
</evidence>
<sequence>MDVLSLPCIEEFVSDLLDLMCDVKIRDEPGDIAMRIGQFNSETEFLSDIALGALDTEFFYPRHGRHLLKTSRSSHLSRTGIETSTCNALDRSTPKEVSVESLSINNTCCFSNGFRETKCTRHPVDLPECLFEISFLGILRAESLVPCPQPLHLLALL</sequence>
<gene>
    <name evidence="1" type="ORF">ZOD2009_09445</name>
</gene>
<dbReference type="EMBL" id="AEMG01000008">
    <property type="protein sequence ID" value="EFW92272.1"/>
    <property type="molecule type" value="Genomic_DNA"/>
</dbReference>
<reference evidence="1 2" key="1">
    <citation type="journal article" date="2014" name="ISME J.">
        <title>Trehalose/2-sulfotrehalose biosynthesis and glycine-betaine uptake are widely spread mechanisms for osmoadaptation in the Halobacteriales.</title>
        <authorList>
            <person name="Youssef N.H."/>
            <person name="Savage-Ashlock K.N."/>
            <person name="McCully A.L."/>
            <person name="Luedtke B."/>
            <person name="Shaw E.I."/>
            <person name="Hoff W.D."/>
            <person name="Elshahed M.S."/>
        </authorList>
    </citation>
    <scope>NUCLEOTIDE SEQUENCE [LARGE SCALE GENOMIC DNA]</scope>
    <source>
        <strain evidence="1 2">DX253</strain>
    </source>
</reference>
<dbReference type="Proteomes" id="UP000003751">
    <property type="component" value="Unassembled WGS sequence"/>
</dbReference>
<organism evidence="1 2">
    <name type="scientific">Haladaptatus paucihalophilus DX253</name>
    <dbReference type="NCBI Taxonomy" id="797209"/>
    <lineage>
        <taxon>Archaea</taxon>
        <taxon>Methanobacteriati</taxon>
        <taxon>Methanobacteriota</taxon>
        <taxon>Stenosarchaea group</taxon>
        <taxon>Halobacteria</taxon>
        <taxon>Halobacteriales</taxon>
        <taxon>Haladaptataceae</taxon>
        <taxon>Haladaptatus</taxon>
    </lineage>
</organism>
<accession>E7QSZ1</accession>
<comment type="caution">
    <text evidence="1">The sequence shown here is derived from an EMBL/GenBank/DDBJ whole genome shotgun (WGS) entry which is preliminary data.</text>
</comment>
<proteinExistence type="predicted"/>
<protein>
    <submittedName>
        <fullName evidence="1">Uncharacterized protein</fullName>
    </submittedName>
</protein>
<dbReference type="AlphaFoldDB" id="E7QSZ1"/>